<evidence type="ECO:0000256" key="5">
    <source>
        <dbReference type="ARBA" id="ARBA00022553"/>
    </source>
</evidence>
<evidence type="ECO:0000256" key="4">
    <source>
        <dbReference type="ARBA" id="ARBA00022475"/>
    </source>
</evidence>
<protein>
    <recommendedName>
        <fullName evidence="3">histidine kinase</fullName>
        <ecNumber evidence="3">2.7.13.3</ecNumber>
    </recommendedName>
</protein>
<dbReference type="InterPro" id="IPR033463">
    <property type="entry name" value="sCache_3"/>
</dbReference>
<dbReference type="Gene3D" id="3.30.450.20">
    <property type="entry name" value="PAS domain"/>
    <property type="match status" value="2"/>
</dbReference>
<evidence type="ECO:0000256" key="7">
    <source>
        <dbReference type="ARBA" id="ARBA00022692"/>
    </source>
</evidence>
<dbReference type="Gene3D" id="1.10.287.130">
    <property type="match status" value="1"/>
</dbReference>
<dbReference type="PANTHER" id="PTHR43547">
    <property type="entry name" value="TWO-COMPONENT HISTIDINE KINASE"/>
    <property type="match status" value="1"/>
</dbReference>
<dbReference type="Pfam" id="PF02518">
    <property type="entry name" value="HATPase_c"/>
    <property type="match status" value="1"/>
</dbReference>
<keyword evidence="8" id="KW-0547">Nucleotide-binding</keyword>
<keyword evidence="12" id="KW-0902">Two-component regulatory system</keyword>
<keyword evidence="13" id="KW-0472">Membrane</keyword>
<sequence length="529" mass="59272">MTKKKKWPLQYRIMVYAMALLFGTLLLAGILMAYSQAEQARQSLEDQAVLSASHLAESPMVIDALITGEADEELRELLANLRTENDLLYIVIMDMDGIRLTHPTPERIGEEFVGPDVADVLEQGEAYTSEEVGTLGPSMRAFRPIIDDDEQIGAISVGISTERIDNYVSQSQRIVYISTGLSLILGAGGAYILARRIKRTLHGLEPEEIAQRLQEREAMLESVHEGVVATDNKGKIIVTNNTATATLGNYTLGKAIEDVWPALSIDEQIYEGKTTTDDMQWFKDIQMITSRMPVMVGNETVGALITFRDRSELDRVLERLVGVEHYAQQLRLQTHEFMNKLHIIGAMVYTKSYTELEDYIDSLSIQYEKGINEIGQHIKDITLAGYITNQIERLEKAGVTVYLHGETSWPVLTNTEQLDRWITVIGNALDNAYEAMIDRNEKTIDLTFERDEDMLCFLLKDSGKGFDVKKLPRFIEQGVSSKGAHRGFGLSLMAEAIMKAGGTYAFDSTPGEGTVFTARIPLKRQEDKR</sequence>
<evidence type="ECO:0000259" key="14">
    <source>
        <dbReference type="PROSITE" id="PS50109"/>
    </source>
</evidence>
<proteinExistence type="predicted"/>
<evidence type="ECO:0000256" key="3">
    <source>
        <dbReference type="ARBA" id="ARBA00012438"/>
    </source>
</evidence>
<dbReference type="Pfam" id="PF17203">
    <property type="entry name" value="sCache_3_2"/>
    <property type="match status" value="1"/>
</dbReference>
<keyword evidence="5" id="KW-0597">Phosphoprotein</keyword>
<dbReference type="SMART" id="SM00387">
    <property type="entry name" value="HATPase_c"/>
    <property type="match status" value="1"/>
</dbReference>
<evidence type="ECO:0000256" key="12">
    <source>
        <dbReference type="ARBA" id="ARBA00023012"/>
    </source>
</evidence>
<dbReference type="GO" id="GO:0000155">
    <property type="term" value="F:phosphorelay sensor kinase activity"/>
    <property type="evidence" value="ECO:0007669"/>
    <property type="project" value="TreeGrafter"/>
</dbReference>
<dbReference type="RefSeq" id="WP_200084724.1">
    <property type="nucleotide sequence ID" value="NZ_CP054706.1"/>
</dbReference>
<dbReference type="SUPFAM" id="SSF55874">
    <property type="entry name" value="ATPase domain of HSP90 chaperone/DNA topoisomerase II/histidine kinase"/>
    <property type="match status" value="1"/>
</dbReference>
<evidence type="ECO:0000256" key="10">
    <source>
        <dbReference type="ARBA" id="ARBA00022840"/>
    </source>
</evidence>
<dbReference type="EC" id="2.7.13.3" evidence="3"/>
<dbReference type="Gene3D" id="3.30.565.10">
    <property type="entry name" value="Histidine kinase-like ATPase, C-terminal domain"/>
    <property type="match status" value="1"/>
</dbReference>
<comment type="subcellular location">
    <subcellularLocation>
        <location evidence="2">Cell membrane</location>
        <topology evidence="2">Multi-pass membrane protein</topology>
    </subcellularLocation>
</comment>
<dbReference type="InterPro" id="IPR005467">
    <property type="entry name" value="His_kinase_dom"/>
</dbReference>
<dbReference type="InterPro" id="IPR003594">
    <property type="entry name" value="HATPase_dom"/>
</dbReference>
<keyword evidence="10" id="KW-0067">ATP-binding</keyword>
<dbReference type="KEGG" id="scib:HUG20_10915"/>
<name>A0A7T6ZBF1_9BACI</name>
<dbReference type="InterPro" id="IPR029151">
    <property type="entry name" value="Sensor-like_sf"/>
</dbReference>
<keyword evidence="6" id="KW-0808">Transferase</keyword>
<dbReference type="SUPFAM" id="SSF55785">
    <property type="entry name" value="PYP-like sensor domain (PAS domain)"/>
    <property type="match status" value="1"/>
</dbReference>
<dbReference type="PROSITE" id="PS50109">
    <property type="entry name" value="HIS_KIN"/>
    <property type="match status" value="1"/>
</dbReference>
<feature type="domain" description="Histidine kinase" evidence="14">
    <location>
        <begin position="332"/>
        <end position="524"/>
    </location>
</feature>
<evidence type="ECO:0000256" key="11">
    <source>
        <dbReference type="ARBA" id="ARBA00022989"/>
    </source>
</evidence>
<dbReference type="SUPFAM" id="SSF103190">
    <property type="entry name" value="Sensory domain-like"/>
    <property type="match status" value="1"/>
</dbReference>
<dbReference type="InterPro" id="IPR004358">
    <property type="entry name" value="Sig_transdc_His_kin-like_C"/>
</dbReference>
<keyword evidence="4" id="KW-1003">Cell membrane</keyword>
<dbReference type="PRINTS" id="PR00344">
    <property type="entry name" value="BCTRLSENSOR"/>
</dbReference>
<evidence type="ECO:0000313" key="15">
    <source>
        <dbReference type="EMBL" id="QQK80353.1"/>
    </source>
</evidence>
<accession>A0A7T6ZBF1</accession>
<keyword evidence="7" id="KW-0812">Transmembrane</keyword>
<dbReference type="GO" id="GO:0005524">
    <property type="term" value="F:ATP binding"/>
    <property type="evidence" value="ECO:0007669"/>
    <property type="project" value="UniProtKB-KW"/>
</dbReference>
<evidence type="ECO:0000256" key="9">
    <source>
        <dbReference type="ARBA" id="ARBA00022777"/>
    </source>
</evidence>
<reference evidence="15 16" key="1">
    <citation type="submission" date="2020-06" db="EMBL/GenBank/DDBJ databases">
        <title>Genomic analysis of Salicibibacter sp. NKC21-4.</title>
        <authorList>
            <person name="Oh Y.J."/>
        </authorList>
    </citation>
    <scope>NUCLEOTIDE SEQUENCE [LARGE SCALE GENOMIC DNA]</scope>
    <source>
        <strain evidence="15 16">NKC21-4</strain>
    </source>
</reference>
<evidence type="ECO:0000256" key="13">
    <source>
        <dbReference type="ARBA" id="ARBA00023136"/>
    </source>
</evidence>
<gene>
    <name evidence="15" type="ORF">HUG20_10915</name>
</gene>
<dbReference type="InterPro" id="IPR035965">
    <property type="entry name" value="PAS-like_dom_sf"/>
</dbReference>
<dbReference type="AlphaFoldDB" id="A0A7T6ZBF1"/>
<keyword evidence="11" id="KW-1133">Transmembrane helix</keyword>
<evidence type="ECO:0000256" key="2">
    <source>
        <dbReference type="ARBA" id="ARBA00004651"/>
    </source>
</evidence>
<keyword evidence="9" id="KW-0418">Kinase</keyword>
<comment type="catalytic activity">
    <reaction evidence="1">
        <text>ATP + protein L-histidine = ADP + protein N-phospho-L-histidine.</text>
        <dbReference type="EC" id="2.7.13.3"/>
    </reaction>
</comment>
<evidence type="ECO:0000256" key="8">
    <source>
        <dbReference type="ARBA" id="ARBA00022741"/>
    </source>
</evidence>
<evidence type="ECO:0000313" key="16">
    <source>
        <dbReference type="Proteomes" id="UP000595349"/>
    </source>
</evidence>
<dbReference type="GO" id="GO:0005886">
    <property type="term" value="C:plasma membrane"/>
    <property type="evidence" value="ECO:0007669"/>
    <property type="project" value="UniProtKB-SubCell"/>
</dbReference>
<dbReference type="Proteomes" id="UP000595349">
    <property type="component" value="Chromosome"/>
</dbReference>
<evidence type="ECO:0000256" key="1">
    <source>
        <dbReference type="ARBA" id="ARBA00000085"/>
    </source>
</evidence>
<keyword evidence="16" id="KW-1185">Reference proteome</keyword>
<dbReference type="PANTHER" id="PTHR43547:SF10">
    <property type="entry name" value="SENSOR HISTIDINE KINASE DCUS"/>
    <property type="match status" value="1"/>
</dbReference>
<organism evidence="15 16">
    <name type="scientific">Salicibibacter cibi</name>
    <dbReference type="NCBI Taxonomy" id="2743001"/>
    <lineage>
        <taxon>Bacteria</taxon>
        <taxon>Bacillati</taxon>
        <taxon>Bacillota</taxon>
        <taxon>Bacilli</taxon>
        <taxon>Bacillales</taxon>
        <taxon>Bacillaceae</taxon>
        <taxon>Salicibibacter</taxon>
    </lineage>
</organism>
<dbReference type="InterPro" id="IPR036890">
    <property type="entry name" value="HATPase_C_sf"/>
</dbReference>
<evidence type="ECO:0000256" key="6">
    <source>
        <dbReference type="ARBA" id="ARBA00022679"/>
    </source>
</evidence>
<dbReference type="EMBL" id="CP054706">
    <property type="protein sequence ID" value="QQK80353.1"/>
    <property type="molecule type" value="Genomic_DNA"/>
</dbReference>